<dbReference type="RefSeq" id="WP_123234548.1">
    <property type="nucleotide sequence ID" value="NZ_RJSG01000002.1"/>
</dbReference>
<dbReference type="InterPro" id="IPR016167">
    <property type="entry name" value="FAD-bd_PCMH_sub1"/>
</dbReference>
<dbReference type="InterPro" id="IPR016166">
    <property type="entry name" value="FAD-bd_PCMH"/>
</dbReference>
<evidence type="ECO:0000256" key="1">
    <source>
        <dbReference type="ARBA" id="ARBA00001974"/>
    </source>
</evidence>
<dbReference type="InterPro" id="IPR012951">
    <property type="entry name" value="BBE"/>
</dbReference>
<feature type="domain" description="FAD-binding PCMH-type" evidence="6">
    <location>
        <begin position="28"/>
        <end position="198"/>
    </location>
</feature>
<evidence type="ECO:0000256" key="4">
    <source>
        <dbReference type="ARBA" id="ARBA00022827"/>
    </source>
</evidence>
<keyword evidence="8" id="KW-1185">Reference proteome</keyword>
<gene>
    <name evidence="7" type="ORF">EFL95_14100</name>
</gene>
<dbReference type="Gene3D" id="3.30.465.10">
    <property type="match status" value="1"/>
</dbReference>
<dbReference type="GO" id="GO:0016491">
    <property type="term" value="F:oxidoreductase activity"/>
    <property type="evidence" value="ECO:0007669"/>
    <property type="project" value="UniProtKB-KW"/>
</dbReference>
<dbReference type="PANTHER" id="PTHR42973">
    <property type="entry name" value="BINDING OXIDOREDUCTASE, PUTATIVE (AFU_ORTHOLOGUE AFUA_1G17690)-RELATED"/>
    <property type="match status" value="1"/>
</dbReference>
<comment type="similarity">
    <text evidence="2">Belongs to the oxygen-dependent FAD-linked oxidoreductase family.</text>
</comment>
<dbReference type="InterPro" id="IPR006094">
    <property type="entry name" value="Oxid_FAD_bind_N"/>
</dbReference>
<keyword evidence="5" id="KW-0560">Oxidoreductase</keyword>
<dbReference type="AlphaFoldDB" id="A0A3N0DX31"/>
<evidence type="ECO:0000313" key="7">
    <source>
        <dbReference type="EMBL" id="RNL80046.1"/>
    </source>
</evidence>
<dbReference type="EMBL" id="RJSG01000002">
    <property type="protein sequence ID" value="RNL80046.1"/>
    <property type="molecule type" value="Genomic_DNA"/>
</dbReference>
<dbReference type="SUPFAM" id="SSF55103">
    <property type="entry name" value="FAD-linked oxidases, C-terminal domain"/>
    <property type="match status" value="1"/>
</dbReference>
<name>A0A3N0DX31_9ACTN</name>
<evidence type="ECO:0000256" key="5">
    <source>
        <dbReference type="ARBA" id="ARBA00023002"/>
    </source>
</evidence>
<keyword evidence="3" id="KW-0285">Flavoprotein</keyword>
<dbReference type="PROSITE" id="PS51387">
    <property type="entry name" value="FAD_PCMH"/>
    <property type="match status" value="1"/>
</dbReference>
<evidence type="ECO:0000259" key="6">
    <source>
        <dbReference type="PROSITE" id="PS51387"/>
    </source>
</evidence>
<comment type="caution">
    <text evidence="7">The sequence shown here is derived from an EMBL/GenBank/DDBJ whole genome shotgun (WGS) entry which is preliminary data.</text>
</comment>
<dbReference type="PROSITE" id="PS00862">
    <property type="entry name" value="OX2_COVAL_FAD"/>
    <property type="match status" value="1"/>
</dbReference>
<evidence type="ECO:0000313" key="8">
    <source>
        <dbReference type="Proteomes" id="UP000277094"/>
    </source>
</evidence>
<dbReference type="SUPFAM" id="SSF56176">
    <property type="entry name" value="FAD-binding/transporter-associated domain-like"/>
    <property type="match status" value="1"/>
</dbReference>
<dbReference type="GO" id="GO:0071949">
    <property type="term" value="F:FAD binding"/>
    <property type="evidence" value="ECO:0007669"/>
    <property type="project" value="InterPro"/>
</dbReference>
<dbReference type="OrthoDB" id="3682986at2"/>
<proteinExistence type="inferred from homology"/>
<dbReference type="InterPro" id="IPR016164">
    <property type="entry name" value="FAD-linked_Oxase-like_C"/>
</dbReference>
<evidence type="ECO:0000256" key="3">
    <source>
        <dbReference type="ARBA" id="ARBA00022630"/>
    </source>
</evidence>
<comment type="cofactor">
    <cofactor evidence="1">
        <name>FAD</name>
        <dbReference type="ChEBI" id="CHEBI:57692"/>
    </cofactor>
</comment>
<organism evidence="7 8">
    <name type="scientific">Nocardioides marmorisolisilvae</name>
    <dbReference type="NCBI Taxonomy" id="1542737"/>
    <lineage>
        <taxon>Bacteria</taxon>
        <taxon>Bacillati</taxon>
        <taxon>Actinomycetota</taxon>
        <taxon>Actinomycetes</taxon>
        <taxon>Propionibacteriales</taxon>
        <taxon>Nocardioidaceae</taxon>
        <taxon>Nocardioides</taxon>
    </lineage>
</organism>
<dbReference type="InterPro" id="IPR036318">
    <property type="entry name" value="FAD-bd_PCMH-like_sf"/>
</dbReference>
<sequence length="453" mass="47955">MATEFSGTVVGPGDAGYDELRSVFNGMIDRKPERILRCRNAADVAAAITTARADGRPISVYGGGHGVTGSAVIDGGVCVDLREINHVEVDAGNRTVTVGGGATWGAVDAATQEHGLAVTGGRVSSTGVGGLSLGSGSGWLERTYGFTCDSLVAAEVVTAAGEIVTASDDSHPDLFWALRGGGGNFGVVTEFTFALHPVGPIVLGGMLLYPGFMAKEVLRNWRDFMLDAPREVGGGVALITAPPEEFVPEPARGQPACGVIVLYVGDPEEGQRVLEPLTSFGPPAANLVGPMPYVAVQQLLDPPNPKGMHNYWSGDFLESFPDEAIETWVDNVQPPTSPLTQMIVVAGGGAIGDLTDDDTAFGNRGAPFNLHYLSMWPPDPSQDEVNIAKTRTIAAAMKPWTTGGVYLNFIGDEGLIRVEQAYGPEKYARLRKIKRVWDPDNVFRHNQNIPPAD</sequence>
<dbReference type="Gene3D" id="3.40.462.20">
    <property type="match status" value="1"/>
</dbReference>
<reference evidence="7 8" key="1">
    <citation type="submission" date="2018-11" db="EMBL/GenBank/DDBJ databases">
        <authorList>
            <person name="Li F."/>
        </authorList>
    </citation>
    <scope>NUCLEOTIDE SEQUENCE [LARGE SCALE GENOMIC DNA]</scope>
    <source>
        <strain evidence="7 8">KIS18-7</strain>
    </source>
</reference>
<evidence type="ECO:0000256" key="2">
    <source>
        <dbReference type="ARBA" id="ARBA00005466"/>
    </source>
</evidence>
<dbReference type="Pfam" id="PF08031">
    <property type="entry name" value="BBE"/>
    <property type="match status" value="1"/>
</dbReference>
<dbReference type="InterPro" id="IPR016169">
    <property type="entry name" value="FAD-bd_PCMH_sub2"/>
</dbReference>
<protein>
    <submittedName>
        <fullName evidence="7">FAD-binding oxidoreductase</fullName>
    </submittedName>
</protein>
<accession>A0A3N0DX31</accession>
<keyword evidence="4" id="KW-0274">FAD</keyword>
<dbReference type="InterPro" id="IPR050416">
    <property type="entry name" value="FAD-linked_Oxidoreductase"/>
</dbReference>
<dbReference type="Pfam" id="PF01565">
    <property type="entry name" value="FAD_binding_4"/>
    <property type="match status" value="1"/>
</dbReference>
<dbReference type="InterPro" id="IPR006093">
    <property type="entry name" value="Oxy_OxRdtase_FAD_BS"/>
</dbReference>
<dbReference type="Gene3D" id="3.30.43.10">
    <property type="entry name" value="Uridine Diphospho-n-acetylenolpyruvylglucosamine Reductase, domain 2"/>
    <property type="match status" value="1"/>
</dbReference>
<dbReference type="Proteomes" id="UP000277094">
    <property type="component" value="Unassembled WGS sequence"/>
</dbReference>
<dbReference type="PANTHER" id="PTHR42973:SF39">
    <property type="entry name" value="FAD-BINDING PCMH-TYPE DOMAIN-CONTAINING PROTEIN"/>
    <property type="match status" value="1"/>
</dbReference>